<dbReference type="PANTHER" id="PTHR30055">
    <property type="entry name" value="HTH-TYPE TRANSCRIPTIONAL REGULATOR RUTR"/>
    <property type="match status" value="1"/>
</dbReference>
<dbReference type="PROSITE" id="PS50977">
    <property type="entry name" value="HTH_TETR_2"/>
    <property type="match status" value="1"/>
</dbReference>
<keyword evidence="7" id="KW-1185">Reference proteome</keyword>
<dbReference type="EMBL" id="FNPR01000003">
    <property type="protein sequence ID" value="SDY72714.1"/>
    <property type="molecule type" value="Genomic_DNA"/>
</dbReference>
<dbReference type="Gene3D" id="1.10.10.60">
    <property type="entry name" value="Homeodomain-like"/>
    <property type="match status" value="1"/>
</dbReference>
<dbReference type="PANTHER" id="PTHR30055:SF234">
    <property type="entry name" value="HTH-TYPE TRANSCRIPTIONAL REGULATOR BETI"/>
    <property type="match status" value="1"/>
</dbReference>
<dbReference type="Proteomes" id="UP000199026">
    <property type="component" value="Unassembled WGS sequence"/>
</dbReference>
<evidence type="ECO:0000256" key="4">
    <source>
        <dbReference type="PROSITE-ProRule" id="PRU00335"/>
    </source>
</evidence>
<proteinExistence type="predicted"/>
<evidence type="ECO:0000256" key="2">
    <source>
        <dbReference type="ARBA" id="ARBA00023125"/>
    </source>
</evidence>
<feature type="DNA-binding region" description="H-T-H motif" evidence="4">
    <location>
        <begin position="34"/>
        <end position="53"/>
    </location>
</feature>
<reference evidence="6 7" key="1">
    <citation type="submission" date="2016-10" db="EMBL/GenBank/DDBJ databases">
        <authorList>
            <person name="de Groot N.N."/>
        </authorList>
    </citation>
    <scope>NUCLEOTIDE SEQUENCE [LARGE SCALE GENOMIC DNA]</scope>
    <source>
        <strain evidence="6 7">DSM 24677</strain>
    </source>
</reference>
<feature type="domain" description="HTH tetR-type" evidence="5">
    <location>
        <begin position="11"/>
        <end position="71"/>
    </location>
</feature>
<protein>
    <submittedName>
        <fullName evidence="6">Transcriptional regulator, TetR family</fullName>
    </submittedName>
</protein>
<organism evidence="6 7">
    <name type="scientific">Lentibacter algarum</name>
    <dbReference type="NCBI Taxonomy" id="576131"/>
    <lineage>
        <taxon>Bacteria</taxon>
        <taxon>Pseudomonadati</taxon>
        <taxon>Pseudomonadota</taxon>
        <taxon>Alphaproteobacteria</taxon>
        <taxon>Rhodobacterales</taxon>
        <taxon>Roseobacteraceae</taxon>
        <taxon>Lentibacter</taxon>
    </lineage>
</organism>
<evidence type="ECO:0000256" key="3">
    <source>
        <dbReference type="ARBA" id="ARBA00023163"/>
    </source>
</evidence>
<dbReference type="Pfam" id="PF14246">
    <property type="entry name" value="TetR_C_7"/>
    <property type="match status" value="1"/>
</dbReference>
<accession>A0A1H3M8V4</accession>
<name>A0A1H3M8V4_9RHOB</name>
<dbReference type="InterPro" id="IPR036271">
    <property type="entry name" value="Tet_transcr_reg_TetR-rel_C_sf"/>
</dbReference>
<dbReference type="SUPFAM" id="SSF48498">
    <property type="entry name" value="Tetracyclin repressor-like, C-terminal domain"/>
    <property type="match status" value="1"/>
</dbReference>
<dbReference type="InterPro" id="IPR050109">
    <property type="entry name" value="HTH-type_TetR-like_transc_reg"/>
</dbReference>
<dbReference type="InterPro" id="IPR001647">
    <property type="entry name" value="HTH_TetR"/>
</dbReference>
<dbReference type="GO" id="GO:0003700">
    <property type="term" value="F:DNA-binding transcription factor activity"/>
    <property type="evidence" value="ECO:0007669"/>
    <property type="project" value="TreeGrafter"/>
</dbReference>
<evidence type="ECO:0000256" key="1">
    <source>
        <dbReference type="ARBA" id="ARBA00023015"/>
    </source>
</evidence>
<dbReference type="AlphaFoldDB" id="A0A1H3M8V4"/>
<evidence type="ECO:0000313" key="7">
    <source>
        <dbReference type="Proteomes" id="UP000199026"/>
    </source>
</evidence>
<dbReference type="SUPFAM" id="SSF46689">
    <property type="entry name" value="Homeodomain-like"/>
    <property type="match status" value="1"/>
</dbReference>
<dbReference type="RefSeq" id="WP_089892847.1">
    <property type="nucleotide sequence ID" value="NZ_CALJFH010000037.1"/>
</dbReference>
<dbReference type="STRING" id="576131.SAMN05444486_103441"/>
<evidence type="ECO:0000313" key="6">
    <source>
        <dbReference type="EMBL" id="SDY72714.1"/>
    </source>
</evidence>
<sequence length="204" mass="22594">MTNVKRTRRKAARPEEIIDAALAEFAEVGYSAASMARIAARAGIARSTIYLYYADKEALISAAFEARLGEAFAAAGQGAALSSGPFREVFHEMLTLLYRRIVKSEALVLLKVLVAEGAQFPQLLAHYHDTALKAAMTMLNSVLKQGLARGELRNDVMDYDMKLVMSPVMLAAIWHLTFQELDPIELERYIEGHVTFICDGILTR</sequence>
<dbReference type="InterPro" id="IPR039536">
    <property type="entry name" value="TetR_C_Proteobacteria"/>
</dbReference>
<gene>
    <name evidence="6" type="ORF">SAMN05444486_103441</name>
</gene>
<dbReference type="OrthoDB" id="8478851at2"/>
<dbReference type="Pfam" id="PF00440">
    <property type="entry name" value="TetR_N"/>
    <property type="match status" value="1"/>
</dbReference>
<dbReference type="PRINTS" id="PR00455">
    <property type="entry name" value="HTHTETR"/>
</dbReference>
<dbReference type="Gene3D" id="1.10.357.10">
    <property type="entry name" value="Tetracycline Repressor, domain 2"/>
    <property type="match status" value="1"/>
</dbReference>
<evidence type="ECO:0000259" key="5">
    <source>
        <dbReference type="PROSITE" id="PS50977"/>
    </source>
</evidence>
<keyword evidence="2 4" id="KW-0238">DNA-binding</keyword>
<dbReference type="GeneID" id="78125388"/>
<keyword evidence="1" id="KW-0805">Transcription regulation</keyword>
<dbReference type="GO" id="GO:0000976">
    <property type="term" value="F:transcription cis-regulatory region binding"/>
    <property type="evidence" value="ECO:0007669"/>
    <property type="project" value="TreeGrafter"/>
</dbReference>
<keyword evidence="3" id="KW-0804">Transcription</keyword>
<dbReference type="InterPro" id="IPR009057">
    <property type="entry name" value="Homeodomain-like_sf"/>
</dbReference>